<keyword evidence="6" id="KW-0808">Transferase</keyword>
<keyword evidence="3" id="KW-1003">Cell membrane</keyword>
<feature type="transmembrane region" description="Helical" evidence="11">
    <location>
        <begin position="270"/>
        <end position="293"/>
    </location>
</feature>
<gene>
    <name evidence="13" type="ORF">EXY25_11590</name>
</gene>
<dbReference type="NCBIfam" id="TIGR00851">
    <property type="entry name" value="mtlA"/>
    <property type="match status" value="1"/>
</dbReference>
<dbReference type="InterPro" id="IPR003352">
    <property type="entry name" value="PTS_EIIC"/>
</dbReference>
<dbReference type="SUPFAM" id="SSF52794">
    <property type="entry name" value="PTS system IIB component-like"/>
    <property type="match status" value="1"/>
</dbReference>
<evidence type="ECO:0000256" key="5">
    <source>
        <dbReference type="ARBA" id="ARBA00022597"/>
    </source>
</evidence>
<organism evidence="13 14">
    <name type="scientific">Corallincola spongiicola</name>
    <dbReference type="NCBI Taxonomy" id="2520508"/>
    <lineage>
        <taxon>Bacteria</taxon>
        <taxon>Pseudomonadati</taxon>
        <taxon>Pseudomonadota</taxon>
        <taxon>Gammaproteobacteria</taxon>
        <taxon>Alteromonadales</taxon>
        <taxon>Psychromonadaceae</taxon>
        <taxon>Corallincola</taxon>
    </lineage>
</organism>
<dbReference type="InterPro" id="IPR013014">
    <property type="entry name" value="PTS_EIIC_2"/>
</dbReference>
<feature type="transmembrane region" description="Helical" evidence="11">
    <location>
        <begin position="313"/>
        <end position="335"/>
    </location>
</feature>
<evidence type="ECO:0000259" key="12">
    <source>
        <dbReference type="PROSITE" id="PS51104"/>
    </source>
</evidence>
<dbReference type="Gene3D" id="3.40.50.2300">
    <property type="match status" value="1"/>
</dbReference>
<keyword evidence="10 11" id="KW-0472">Membrane</keyword>
<evidence type="ECO:0000256" key="4">
    <source>
        <dbReference type="ARBA" id="ARBA00022553"/>
    </source>
</evidence>
<evidence type="ECO:0000256" key="7">
    <source>
        <dbReference type="ARBA" id="ARBA00022683"/>
    </source>
</evidence>
<keyword evidence="9 11" id="KW-1133">Transmembrane helix</keyword>
<feature type="transmembrane region" description="Helical" evidence="11">
    <location>
        <begin position="56"/>
        <end position="74"/>
    </location>
</feature>
<dbReference type="PANTHER" id="PTHR30181:SF2">
    <property type="entry name" value="PTS SYSTEM MANNITOL-SPECIFIC EIICBA COMPONENT"/>
    <property type="match status" value="1"/>
</dbReference>
<keyword evidence="14" id="KW-1185">Reference proteome</keyword>
<feature type="transmembrane region" description="Helical" evidence="11">
    <location>
        <begin position="86"/>
        <end position="110"/>
    </location>
</feature>
<accession>A0ABY1WPR1</accession>
<comment type="caution">
    <text evidence="13">The sequence shown here is derived from an EMBL/GenBank/DDBJ whole genome shotgun (WGS) entry which is preliminary data.</text>
</comment>
<dbReference type="Pfam" id="PF02378">
    <property type="entry name" value="PTS_EIIC"/>
    <property type="match status" value="1"/>
</dbReference>
<evidence type="ECO:0000256" key="11">
    <source>
        <dbReference type="SAM" id="Phobius"/>
    </source>
</evidence>
<dbReference type="InterPro" id="IPR004718">
    <property type="entry name" value="PTS_IIC_mtl"/>
</dbReference>
<dbReference type="PROSITE" id="PS51104">
    <property type="entry name" value="PTS_EIIC_TYPE_2"/>
    <property type="match status" value="1"/>
</dbReference>
<dbReference type="PANTHER" id="PTHR30181">
    <property type="entry name" value="MANNITOL PERMEASE IIC COMPONENT"/>
    <property type="match status" value="1"/>
</dbReference>
<reference evidence="14" key="1">
    <citation type="submission" date="2019-02" db="EMBL/GenBank/DDBJ databases">
        <title>Draft genome sequence of Muricauda sp. 176CP4-71.</title>
        <authorList>
            <person name="Park J.-S."/>
        </authorList>
    </citation>
    <scope>NUCLEOTIDE SEQUENCE [LARGE SCALE GENOMIC DNA]</scope>
    <source>
        <strain evidence="14">176GS2-150</strain>
    </source>
</reference>
<feature type="transmembrane region" description="Helical" evidence="11">
    <location>
        <begin position="21"/>
        <end position="44"/>
    </location>
</feature>
<keyword evidence="8 11" id="KW-0812">Transmembrane</keyword>
<evidence type="ECO:0000313" key="13">
    <source>
        <dbReference type="EMBL" id="TAA45982.1"/>
    </source>
</evidence>
<keyword evidence="4" id="KW-0597">Phosphoprotein</keyword>
<evidence type="ECO:0000256" key="8">
    <source>
        <dbReference type="ARBA" id="ARBA00022692"/>
    </source>
</evidence>
<dbReference type="InterPro" id="IPR036095">
    <property type="entry name" value="PTS_EIIB-like_sf"/>
</dbReference>
<feature type="transmembrane region" description="Helical" evidence="11">
    <location>
        <begin position="130"/>
        <end position="151"/>
    </location>
</feature>
<sequence length="470" mass="49004">MLNSTTKTRIQSFGRFLANMILPNIGAFIAWGFLTALFLPSGWFPNASFATLIDPILTYLLPILIGYTGGKLLGGERGGTVGSIATLGAIVGAEMPMLLGAMIAGPIGGWTIRRIDKLLENRVKSGFEMLVANFSAGITGILLALLAMVAIGPAASGLSTMLADAVKLLVDNNLLPLTSLFVEPAKVLFLNNAINHGVLSPLSMLEVKETGYSILFLIEANPGPGLGVLLAYSLYGQGINKHSAPGAMVIQFFGGIHEVYFPYILMNPRLVFAVIAGGASGVATLSMLNAGLVAPASPGSIISILAMTPKASFLGVVLAIAVSTAVSFVIASILVKHTYKANNDTTATAMNTASTVPASPEQTPPLGGAVLLPMTGIKKITVVAQQDTDAGLHGASLLKHKALAMGLELDVQHVPIEALLDDTDLVIAEKRLTERAISQSPSAKHVFVADLAEEDIYNQLIKNLANGSVG</sequence>
<proteinExistence type="predicted"/>
<comment type="subcellular location">
    <subcellularLocation>
        <location evidence="1">Cell membrane</location>
        <topology evidence="1">Multi-pass membrane protein</topology>
    </subcellularLocation>
</comment>
<feature type="domain" description="PTS EIIC type-2" evidence="12">
    <location>
        <begin position="13"/>
        <end position="342"/>
    </location>
</feature>
<evidence type="ECO:0000256" key="2">
    <source>
        <dbReference type="ARBA" id="ARBA00022448"/>
    </source>
</evidence>
<dbReference type="Proteomes" id="UP000292544">
    <property type="component" value="Unassembled WGS sequence"/>
</dbReference>
<evidence type="ECO:0000313" key="14">
    <source>
        <dbReference type="Proteomes" id="UP000292544"/>
    </source>
</evidence>
<dbReference type="RefSeq" id="WP_130566898.1">
    <property type="nucleotide sequence ID" value="NZ_SHLY01000003.1"/>
</dbReference>
<evidence type="ECO:0000256" key="6">
    <source>
        <dbReference type="ARBA" id="ARBA00022679"/>
    </source>
</evidence>
<dbReference type="InterPro" id="IPR050893">
    <property type="entry name" value="Sugar_PTS"/>
</dbReference>
<keyword evidence="2" id="KW-0813">Transport</keyword>
<dbReference type="NCBIfam" id="NF011663">
    <property type="entry name" value="PRK15083.1"/>
    <property type="match status" value="1"/>
</dbReference>
<protein>
    <submittedName>
        <fullName evidence="13">PTS mannitol transporter subunit IICBA</fullName>
    </submittedName>
</protein>
<keyword evidence="5" id="KW-0762">Sugar transport</keyword>
<name>A0ABY1WPR1_9GAMM</name>
<keyword evidence="7" id="KW-0598">Phosphotransferase system</keyword>
<evidence type="ECO:0000256" key="9">
    <source>
        <dbReference type="ARBA" id="ARBA00022989"/>
    </source>
</evidence>
<evidence type="ECO:0000256" key="3">
    <source>
        <dbReference type="ARBA" id="ARBA00022475"/>
    </source>
</evidence>
<evidence type="ECO:0000256" key="1">
    <source>
        <dbReference type="ARBA" id="ARBA00004651"/>
    </source>
</evidence>
<dbReference type="EMBL" id="SHLY01000003">
    <property type="protein sequence ID" value="TAA45982.1"/>
    <property type="molecule type" value="Genomic_DNA"/>
</dbReference>
<evidence type="ECO:0000256" key="10">
    <source>
        <dbReference type="ARBA" id="ARBA00023136"/>
    </source>
</evidence>